<gene>
    <name evidence="2" type="ORF">SAMN04488112_12053</name>
</gene>
<dbReference type="OrthoDB" id="2111373at2"/>
<dbReference type="RefSeq" id="WP_091572299.1">
    <property type="nucleotide sequence ID" value="NZ_FMZA01000020.1"/>
</dbReference>
<reference evidence="2 3" key="1">
    <citation type="submission" date="2016-10" db="EMBL/GenBank/DDBJ databases">
        <authorList>
            <person name="de Groot N.N."/>
        </authorList>
    </citation>
    <scope>NUCLEOTIDE SEQUENCE [LARGE SCALE GENOMIC DNA]</scope>
    <source>
        <strain evidence="2 3">DSM 45514</strain>
    </source>
</reference>
<dbReference type="AlphaFoldDB" id="A0A1G6QAX8"/>
<name>A0A1G6QAX8_9BACL</name>
<evidence type="ECO:0000256" key="1">
    <source>
        <dbReference type="SAM" id="Phobius"/>
    </source>
</evidence>
<keyword evidence="1" id="KW-0812">Transmembrane</keyword>
<feature type="transmembrane region" description="Helical" evidence="1">
    <location>
        <begin position="12"/>
        <end position="37"/>
    </location>
</feature>
<dbReference type="STRING" id="1236220.SAMN04488112_12053"/>
<protein>
    <recommendedName>
        <fullName evidence="4">CNNM transmembrane domain-containing protein</fullName>
    </recommendedName>
</protein>
<keyword evidence="1" id="KW-1133">Transmembrane helix</keyword>
<dbReference type="Proteomes" id="UP000199387">
    <property type="component" value="Unassembled WGS sequence"/>
</dbReference>
<dbReference type="EMBL" id="FMZA01000020">
    <property type="protein sequence ID" value="SDC89064.1"/>
    <property type="molecule type" value="Genomic_DNA"/>
</dbReference>
<feature type="transmembrane region" description="Helical" evidence="1">
    <location>
        <begin position="43"/>
        <end position="66"/>
    </location>
</feature>
<evidence type="ECO:0000313" key="2">
    <source>
        <dbReference type="EMBL" id="SDC89064.1"/>
    </source>
</evidence>
<keyword evidence="1" id="KW-0472">Membrane</keyword>
<proteinExistence type="predicted"/>
<evidence type="ECO:0008006" key="4">
    <source>
        <dbReference type="Google" id="ProtNLM"/>
    </source>
</evidence>
<organism evidence="2 3">
    <name type="scientific">Melghirimyces thermohalophilus</name>
    <dbReference type="NCBI Taxonomy" id="1236220"/>
    <lineage>
        <taxon>Bacteria</taxon>
        <taxon>Bacillati</taxon>
        <taxon>Bacillota</taxon>
        <taxon>Bacilli</taxon>
        <taxon>Bacillales</taxon>
        <taxon>Thermoactinomycetaceae</taxon>
        <taxon>Melghirimyces</taxon>
    </lineage>
</organism>
<accession>A0A1G6QAX8</accession>
<keyword evidence="3" id="KW-1185">Reference proteome</keyword>
<sequence length="206" mass="22591">MRKILRQSFRWAVIISMVTAILSMIFNSVSASFLGGLSWQGGLLVVLMIILVGVFFDMLGIAATAAREPPFHAMASRKVPGAQHAIGILRKADQFANFCNDVIGDISGIISGAAGFAVVGTLVLTLDLSGSRWWLETLAVGAISALTVGGKALGKTFSIQYSNEIIFRLGQVFYILEERFHIRLFSVKTRKKRKRKRGVFRAPRTD</sequence>
<evidence type="ECO:0000313" key="3">
    <source>
        <dbReference type="Proteomes" id="UP000199387"/>
    </source>
</evidence>